<dbReference type="PROSITE" id="PS51736">
    <property type="entry name" value="RECOMBINASES_3"/>
    <property type="match status" value="1"/>
</dbReference>
<keyword evidence="2" id="KW-0238">DNA-binding</keyword>
<evidence type="ECO:0000313" key="6">
    <source>
        <dbReference type="EMBL" id="GGI02290.1"/>
    </source>
</evidence>
<gene>
    <name evidence="7" type="ORF">FF098_017095</name>
    <name evidence="6" type="ORF">GCM10011355_34950</name>
</gene>
<dbReference type="EMBL" id="VCJR02000007">
    <property type="protein sequence ID" value="NHK29627.1"/>
    <property type="molecule type" value="Genomic_DNA"/>
</dbReference>
<dbReference type="InterPro" id="IPR036162">
    <property type="entry name" value="Resolvase-like_N_sf"/>
</dbReference>
<evidence type="ECO:0000256" key="4">
    <source>
        <dbReference type="PIRSR" id="PIRSR606118-50"/>
    </source>
</evidence>
<dbReference type="RefSeq" id="WP_155142875.1">
    <property type="nucleotide sequence ID" value="NZ_BMGZ01000006.1"/>
</dbReference>
<reference evidence="7 9" key="2">
    <citation type="submission" date="2020-02" db="EMBL/GenBank/DDBJ databases">
        <title>Genome sequence of Parvularcula flava strain NH6-79.</title>
        <authorList>
            <person name="Abdul Karim M.H."/>
            <person name="Lam M.Q."/>
            <person name="Chen S.J."/>
            <person name="Yahya A."/>
            <person name="Shahir S."/>
            <person name="Shamsir M.S."/>
            <person name="Chong C.S."/>
        </authorList>
    </citation>
    <scope>NUCLEOTIDE SEQUENCE [LARGE SCALE GENOMIC DNA]</scope>
    <source>
        <strain evidence="7 9">NH6-79</strain>
    </source>
</reference>
<keyword evidence="1" id="KW-0229">DNA integration</keyword>
<dbReference type="SUPFAM" id="SSF53041">
    <property type="entry name" value="Resolvase-like"/>
    <property type="match status" value="1"/>
</dbReference>
<feature type="active site" description="O-(5'-phospho-DNA)-serine intermediate" evidence="4">
    <location>
        <position position="19"/>
    </location>
</feature>
<evidence type="ECO:0000313" key="9">
    <source>
        <dbReference type="Proteomes" id="UP000818603"/>
    </source>
</evidence>
<dbReference type="EMBL" id="BMGZ01000006">
    <property type="protein sequence ID" value="GGI02290.1"/>
    <property type="molecule type" value="Genomic_DNA"/>
</dbReference>
<dbReference type="Proteomes" id="UP000818603">
    <property type="component" value="Unassembled WGS sequence"/>
</dbReference>
<evidence type="ECO:0000256" key="2">
    <source>
        <dbReference type="ARBA" id="ARBA00023125"/>
    </source>
</evidence>
<dbReference type="PROSITE" id="PS00398">
    <property type="entry name" value="RECOMBINASES_2"/>
    <property type="match status" value="1"/>
</dbReference>
<evidence type="ECO:0000313" key="8">
    <source>
        <dbReference type="Proteomes" id="UP000621856"/>
    </source>
</evidence>
<name>A0A8J3A530_9PROT</name>
<evidence type="ECO:0000313" key="7">
    <source>
        <dbReference type="EMBL" id="NHK29627.1"/>
    </source>
</evidence>
<dbReference type="InterPro" id="IPR006119">
    <property type="entry name" value="Resolv_N"/>
</dbReference>
<dbReference type="GO" id="GO:0000150">
    <property type="term" value="F:DNA strand exchange activity"/>
    <property type="evidence" value="ECO:0007669"/>
    <property type="project" value="InterPro"/>
</dbReference>
<feature type="domain" description="Resolvase/invertase-type recombinase catalytic" evidence="5">
    <location>
        <begin position="11"/>
        <end position="145"/>
    </location>
</feature>
<protein>
    <submittedName>
        <fullName evidence="6">Invertase</fullName>
    </submittedName>
    <submittedName>
        <fullName evidence="7">Recombinase family protein</fullName>
    </submittedName>
</protein>
<dbReference type="InterPro" id="IPR050639">
    <property type="entry name" value="SSR_resolvase"/>
</dbReference>
<dbReference type="SMART" id="SM00857">
    <property type="entry name" value="Resolvase"/>
    <property type="match status" value="1"/>
</dbReference>
<dbReference type="InterPro" id="IPR006118">
    <property type="entry name" value="Recombinase_CS"/>
</dbReference>
<accession>A0A8J3A530</accession>
<evidence type="ECO:0000259" key="5">
    <source>
        <dbReference type="PROSITE" id="PS51736"/>
    </source>
</evidence>
<keyword evidence="3" id="KW-0233">DNA recombination</keyword>
<dbReference type="AlphaFoldDB" id="A0A8J3A530"/>
<reference evidence="6" key="1">
    <citation type="journal article" date="2014" name="Int. J. Syst. Evol. Microbiol.">
        <title>Complete genome sequence of Corynebacterium casei LMG S-19264T (=DSM 44701T), isolated from a smear-ripened cheese.</title>
        <authorList>
            <consortium name="US DOE Joint Genome Institute (JGI-PGF)"/>
            <person name="Walter F."/>
            <person name="Albersmeier A."/>
            <person name="Kalinowski J."/>
            <person name="Ruckert C."/>
        </authorList>
    </citation>
    <scope>NUCLEOTIDE SEQUENCE</scope>
    <source>
        <strain evidence="6">CGMCC 1.14984</strain>
    </source>
</reference>
<comment type="caution">
    <text evidence="6">The sequence shown here is derived from an EMBL/GenBank/DDBJ whole genome shotgun (WGS) entry which is preliminary data.</text>
</comment>
<reference evidence="6" key="3">
    <citation type="submission" date="2020-09" db="EMBL/GenBank/DDBJ databases">
        <authorList>
            <person name="Sun Q."/>
            <person name="Zhou Y."/>
        </authorList>
    </citation>
    <scope>NUCLEOTIDE SEQUENCE</scope>
    <source>
        <strain evidence="6">CGMCC 1.14984</strain>
    </source>
</reference>
<sequence>MTWLDLDFTGRRLGYARVSLPSQKIDMQINALEQLGCEKIFRDHGVSGAKTKRPGLDAALAELREGDMLIVFKLDRLGRSVLHLADLLAKFGEDGIHLYSASEGINTSSHSGRLVFYLFSVIAEIERDFIIERTTQGIDAARRKGKRIGRKPVVSPALALHAHHRISIRGEKLSEVARFYKVSRSSLSRAMDRLDL</sequence>
<dbReference type="GO" id="GO:0003677">
    <property type="term" value="F:DNA binding"/>
    <property type="evidence" value="ECO:0007669"/>
    <property type="project" value="UniProtKB-KW"/>
</dbReference>
<keyword evidence="9" id="KW-1185">Reference proteome</keyword>
<organism evidence="6 8">
    <name type="scientific">Aquisalinus luteolus</name>
    <dbReference type="NCBI Taxonomy" id="1566827"/>
    <lineage>
        <taxon>Bacteria</taxon>
        <taxon>Pseudomonadati</taxon>
        <taxon>Pseudomonadota</taxon>
        <taxon>Alphaproteobacteria</taxon>
        <taxon>Parvularculales</taxon>
        <taxon>Parvularculaceae</taxon>
        <taxon>Aquisalinus</taxon>
    </lineage>
</organism>
<dbReference type="PANTHER" id="PTHR30461:SF2">
    <property type="entry name" value="SERINE RECOMBINASE PINE-RELATED"/>
    <property type="match status" value="1"/>
</dbReference>
<dbReference type="Proteomes" id="UP000621856">
    <property type="component" value="Unassembled WGS sequence"/>
</dbReference>
<evidence type="ECO:0000256" key="1">
    <source>
        <dbReference type="ARBA" id="ARBA00022908"/>
    </source>
</evidence>
<dbReference type="GO" id="GO:0015074">
    <property type="term" value="P:DNA integration"/>
    <property type="evidence" value="ECO:0007669"/>
    <property type="project" value="UniProtKB-KW"/>
</dbReference>
<evidence type="ECO:0000256" key="3">
    <source>
        <dbReference type="ARBA" id="ARBA00023172"/>
    </source>
</evidence>
<dbReference type="CDD" id="cd03768">
    <property type="entry name" value="SR_ResInv"/>
    <property type="match status" value="1"/>
</dbReference>
<dbReference type="PANTHER" id="PTHR30461">
    <property type="entry name" value="DNA-INVERTASE FROM LAMBDOID PROPHAGE"/>
    <property type="match status" value="1"/>
</dbReference>
<dbReference type="Pfam" id="PF00239">
    <property type="entry name" value="Resolvase"/>
    <property type="match status" value="1"/>
</dbReference>
<dbReference type="Gene3D" id="3.40.50.1390">
    <property type="entry name" value="Resolvase, N-terminal catalytic domain"/>
    <property type="match status" value="1"/>
</dbReference>
<proteinExistence type="predicted"/>